<reference evidence="3" key="2">
    <citation type="submission" date="2017-02" db="EMBL/GenBank/DDBJ databases">
        <title>Sunflower complete genome.</title>
        <authorList>
            <person name="Langlade N."/>
            <person name="Munos S."/>
        </authorList>
    </citation>
    <scope>NUCLEOTIDE SEQUENCE [LARGE SCALE GENOMIC DNA]</scope>
    <source>
        <tissue evidence="3">Leaves</tissue>
    </source>
</reference>
<gene>
    <name evidence="3" type="ORF">HannXRQ_Chr10g0288061</name>
    <name evidence="2" type="ORF">HanXRQr2_Chr16g0752181</name>
</gene>
<evidence type="ECO:0000313" key="2">
    <source>
        <dbReference type="EMBL" id="KAF5760327.1"/>
    </source>
</evidence>
<dbReference type="Gramene" id="mRNA:HanXRQr2_Chr16g0752181">
    <property type="protein sequence ID" value="mRNA:HanXRQr2_Chr16g0752181"/>
    <property type="gene ID" value="HanXRQr2_Chr16g0752181"/>
</dbReference>
<evidence type="ECO:0000313" key="3">
    <source>
        <dbReference type="EMBL" id="OTG10484.1"/>
    </source>
</evidence>
<evidence type="ECO:0000256" key="1">
    <source>
        <dbReference type="SAM" id="MobiDB-lite"/>
    </source>
</evidence>
<dbReference type="AlphaFoldDB" id="A0A251THW8"/>
<dbReference type="InParanoid" id="A0A251THW8"/>
<protein>
    <submittedName>
        <fullName evidence="3">Uncharacterized protein</fullName>
    </submittedName>
</protein>
<accession>A0A251THW8</accession>
<dbReference type="Proteomes" id="UP000215914">
    <property type="component" value="Chromosome 10"/>
</dbReference>
<dbReference type="EMBL" id="MNCJ02000331">
    <property type="protein sequence ID" value="KAF5760327.1"/>
    <property type="molecule type" value="Genomic_DNA"/>
</dbReference>
<evidence type="ECO:0000313" key="4">
    <source>
        <dbReference type="Proteomes" id="UP000215914"/>
    </source>
</evidence>
<organism evidence="3 4">
    <name type="scientific">Helianthus annuus</name>
    <name type="common">Common sunflower</name>
    <dbReference type="NCBI Taxonomy" id="4232"/>
    <lineage>
        <taxon>Eukaryota</taxon>
        <taxon>Viridiplantae</taxon>
        <taxon>Streptophyta</taxon>
        <taxon>Embryophyta</taxon>
        <taxon>Tracheophyta</taxon>
        <taxon>Spermatophyta</taxon>
        <taxon>Magnoliopsida</taxon>
        <taxon>eudicotyledons</taxon>
        <taxon>Gunneridae</taxon>
        <taxon>Pentapetalae</taxon>
        <taxon>asterids</taxon>
        <taxon>campanulids</taxon>
        <taxon>Asterales</taxon>
        <taxon>Asteraceae</taxon>
        <taxon>Asteroideae</taxon>
        <taxon>Heliantheae alliance</taxon>
        <taxon>Heliantheae</taxon>
        <taxon>Helianthus</taxon>
    </lineage>
</organism>
<name>A0A251THW8_HELAN</name>
<feature type="compositionally biased region" description="Polar residues" evidence="1">
    <location>
        <begin position="64"/>
        <end position="76"/>
    </location>
</feature>
<feature type="region of interest" description="Disordered" evidence="1">
    <location>
        <begin position="64"/>
        <end position="93"/>
    </location>
</feature>
<reference evidence="2 4" key="1">
    <citation type="journal article" date="2017" name="Nature">
        <title>The sunflower genome provides insights into oil metabolism, flowering and Asterid evolution.</title>
        <authorList>
            <person name="Badouin H."/>
            <person name="Gouzy J."/>
            <person name="Grassa C.J."/>
            <person name="Murat F."/>
            <person name="Staton S.E."/>
            <person name="Cottret L."/>
            <person name="Lelandais-Briere C."/>
            <person name="Owens G.L."/>
            <person name="Carrere S."/>
            <person name="Mayjonade B."/>
            <person name="Legrand L."/>
            <person name="Gill N."/>
            <person name="Kane N.C."/>
            <person name="Bowers J.E."/>
            <person name="Hubner S."/>
            <person name="Bellec A."/>
            <person name="Berard A."/>
            <person name="Berges H."/>
            <person name="Blanchet N."/>
            <person name="Boniface M.C."/>
            <person name="Brunel D."/>
            <person name="Catrice O."/>
            <person name="Chaidir N."/>
            <person name="Claudel C."/>
            <person name="Donnadieu C."/>
            <person name="Faraut T."/>
            <person name="Fievet G."/>
            <person name="Helmstetter N."/>
            <person name="King M."/>
            <person name="Knapp S.J."/>
            <person name="Lai Z."/>
            <person name="Le Paslier M.C."/>
            <person name="Lippi Y."/>
            <person name="Lorenzon L."/>
            <person name="Mandel J.R."/>
            <person name="Marage G."/>
            <person name="Marchand G."/>
            <person name="Marquand E."/>
            <person name="Bret-Mestries E."/>
            <person name="Morien E."/>
            <person name="Nambeesan S."/>
            <person name="Nguyen T."/>
            <person name="Pegot-Espagnet P."/>
            <person name="Pouilly N."/>
            <person name="Raftis F."/>
            <person name="Sallet E."/>
            <person name="Schiex T."/>
            <person name="Thomas J."/>
            <person name="Vandecasteele C."/>
            <person name="Vares D."/>
            <person name="Vear F."/>
            <person name="Vautrin S."/>
            <person name="Crespi M."/>
            <person name="Mangin B."/>
            <person name="Burke J.M."/>
            <person name="Salse J."/>
            <person name="Munos S."/>
            <person name="Vincourt P."/>
            <person name="Rieseberg L.H."/>
            <person name="Langlade N.B."/>
        </authorList>
    </citation>
    <scope>NUCLEOTIDE SEQUENCE [LARGE SCALE GENOMIC DNA]</scope>
    <source>
        <strain evidence="4">cv. SF193</strain>
        <tissue evidence="2">Leaves</tissue>
    </source>
</reference>
<proteinExistence type="predicted"/>
<keyword evidence="4" id="KW-1185">Reference proteome</keyword>
<dbReference type="EMBL" id="CM007899">
    <property type="protein sequence ID" value="OTG10484.1"/>
    <property type="molecule type" value="Genomic_DNA"/>
</dbReference>
<sequence length="93" mass="10827">MLEIIMDFRIYIKRKKKQLTFLNFFITLFASWVRHHYEALAKLPAYTSTGATYSFGNMDPLATPSNNRNGASNSSLFFPPNRDMNHIQDYTTK</sequence>
<reference evidence="2" key="3">
    <citation type="submission" date="2020-06" db="EMBL/GenBank/DDBJ databases">
        <title>Helianthus annuus Genome sequencing and assembly Release 2.</title>
        <authorList>
            <person name="Gouzy J."/>
            <person name="Langlade N."/>
            <person name="Munos S."/>
        </authorList>
    </citation>
    <scope>NUCLEOTIDE SEQUENCE</scope>
    <source>
        <tissue evidence="2">Leaves</tissue>
    </source>
</reference>